<dbReference type="PANTHER" id="PTHR45011">
    <property type="entry name" value="DAP3-BINDING CELL DEATH ENHANCER 1"/>
    <property type="match status" value="1"/>
</dbReference>
<evidence type="ECO:0000313" key="3">
    <source>
        <dbReference type="Proteomes" id="UP001055156"/>
    </source>
</evidence>
<evidence type="ECO:0008006" key="4">
    <source>
        <dbReference type="Google" id="ProtNLM"/>
    </source>
</evidence>
<accession>A0ABQ4TAF5</accession>
<dbReference type="InterPro" id="IPR006597">
    <property type="entry name" value="Sel1-like"/>
</dbReference>
<dbReference type="Gene3D" id="1.25.40.10">
    <property type="entry name" value="Tetratricopeptide repeat domain"/>
    <property type="match status" value="1"/>
</dbReference>
<dbReference type="SMART" id="SM00671">
    <property type="entry name" value="SEL1"/>
    <property type="match status" value="3"/>
</dbReference>
<sequence length="204" mass="21085">MLAAKLFQSLAQAGYAPAQFKLGSLYDKGTGVTRDLAQAKLWYARAADQGNIRAMHNLAVVHAENPTASGKPDFAAAATWFRKAAEHGVRDSQYNLAVLYARGLGVSQDLVQSYAWFSAAAAQGDDEAGKKRDDVAAKLGAKDLAAAKAAAATFTPLKAEPAANEAPVAKIPATAPMSLIGATPPGSVPSSAFTPTGRRSEAGV</sequence>
<proteinExistence type="predicted"/>
<protein>
    <recommendedName>
        <fullName evidence="4">Sel1 repeat family protein</fullName>
    </recommendedName>
</protein>
<dbReference type="InterPro" id="IPR052748">
    <property type="entry name" value="ISR_Activator"/>
</dbReference>
<comment type="caution">
    <text evidence="2">The sequence shown here is derived from an EMBL/GenBank/DDBJ whole genome shotgun (WGS) entry which is preliminary data.</text>
</comment>
<dbReference type="RefSeq" id="WP_238311656.1">
    <property type="nucleotide sequence ID" value="NZ_BPQV01000007.1"/>
</dbReference>
<reference evidence="2" key="2">
    <citation type="submission" date="2021-08" db="EMBL/GenBank/DDBJ databases">
        <authorList>
            <person name="Tani A."/>
            <person name="Ola A."/>
            <person name="Ogura Y."/>
            <person name="Katsura K."/>
            <person name="Hayashi T."/>
        </authorList>
    </citation>
    <scope>NUCLEOTIDE SEQUENCE</scope>
    <source>
        <strain evidence="2">NBRC 15689</strain>
    </source>
</reference>
<dbReference type="PANTHER" id="PTHR45011:SF1">
    <property type="entry name" value="DAP3-BINDING CELL DEATH ENHANCER 1"/>
    <property type="match status" value="1"/>
</dbReference>
<evidence type="ECO:0000313" key="2">
    <source>
        <dbReference type="EMBL" id="GJE27860.1"/>
    </source>
</evidence>
<dbReference type="InterPro" id="IPR011990">
    <property type="entry name" value="TPR-like_helical_dom_sf"/>
</dbReference>
<gene>
    <name evidence="2" type="ORF">LKMONMHP_2722</name>
</gene>
<keyword evidence="3" id="KW-1185">Reference proteome</keyword>
<reference evidence="2" key="1">
    <citation type="journal article" date="2021" name="Front. Microbiol.">
        <title>Comprehensive Comparative Genomics and Phenotyping of Methylobacterium Species.</title>
        <authorList>
            <person name="Alessa O."/>
            <person name="Ogura Y."/>
            <person name="Fujitani Y."/>
            <person name="Takami H."/>
            <person name="Hayashi T."/>
            <person name="Sahin N."/>
            <person name="Tani A."/>
        </authorList>
    </citation>
    <scope>NUCLEOTIDE SEQUENCE</scope>
    <source>
        <strain evidence="2">NBRC 15689</strain>
    </source>
</reference>
<evidence type="ECO:0000256" key="1">
    <source>
        <dbReference type="SAM" id="MobiDB-lite"/>
    </source>
</evidence>
<dbReference type="Proteomes" id="UP001055156">
    <property type="component" value="Unassembled WGS sequence"/>
</dbReference>
<feature type="region of interest" description="Disordered" evidence="1">
    <location>
        <begin position="179"/>
        <end position="204"/>
    </location>
</feature>
<dbReference type="Pfam" id="PF08238">
    <property type="entry name" value="Sel1"/>
    <property type="match status" value="3"/>
</dbReference>
<name>A0ABQ4TAF5_METOR</name>
<dbReference type="EMBL" id="BPQV01000007">
    <property type="protein sequence ID" value="GJE27860.1"/>
    <property type="molecule type" value="Genomic_DNA"/>
</dbReference>
<dbReference type="SUPFAM" id="SSF81901">
    <property type="entry name" value="HCP-like"/>
    <property type="match status" value="1"/>
</dbReference>
<organism evidence="2 3">
    <name type="scientific">Methylobacterium organophilum</name>
    <dbReference type="NCBI Taxonomy" id="410"/>
    <lineage>
        <taxon>Bacteria</taxon>
        <taxon>Pseudomonadati</taxon>
        <taxon>Pseudomonadota</taxon>
        <taxon>Alphaproteobacteria</taxon>
        <taxon>Hyphomicrobiales</taxon>
        <taxon>Methylobacteriaceae</taxon>
        <taxon>Methylobacterium</taxon>
    </lineage>
</organism>